<evidence type="ECO:0000313" key="2">
    <source>
        <dbReference type="Proteomes" id="UP001165740"/>
    </source>
</evidence>
<evidence type="ECO:0000256" key="1">
    <source>
        <dbReference type="SAM" id="MobiDB-lite"/>
    </source>
</evidence>
<dbReference type="InterPro" id="IPR012337">
    <property type="entry name" value="RNaseH-like_sf"/>
</dbReference>
<accession>A0A9W3AHH5</accession>
<dbReference type="GeneID" id="129926480"/>
<feature type="region of interest" description="Disordered" evidence="1">
    <location>
        <begin position="794"/>
        <end position="819"/>
    </location>
</feature>
<keyword evidence="2" id="KW-1185">Reference proteome</keyword>
<dbReference type="OrthoDB" id="6156863at2759"/>
<dbReference type="PANTHER" id="PTHR37162">
    <property type="entry name" value="HAT FAMILY DIMERISATION DOMAINCONTAINING PROTEIN-RELATED"/>
    <property type="match status" value="1"/>
</dbReference>
<dbReference type="Proteomes" id="UP001165740">
    <property type="component" value="Chromosome 4"/>
</dbReference>
<evidence type="ECO:0000313" key="3">
    <source>
        <dbReference type="RefSeq" id="XP_055883205.1"/>
    </source>
</evidence>
<proteinExistence type="predicted"/>
<reference evidence="3 4" key="1">
    <citation type="submission" date="2025-04" db="UniProtKB">
        <authorList>
            <consortium name="RefSeq"/>
        </authorList>
    </citation>
    <scope>IDENTIFICATION</scope>
</reference>
<feature type="compositionally biased region" description="Basic residues" evidence="1">
    <location>
        <begin position="794"/>
        <end position="806"/>
    </location>
</feature>
<dbReference type="AlphaFoldDB" id="A0A9W3AHH5"/>
<organism evidence="2 4">
    <name type="scientific">Biomphalaria glabrata</name>
    <name type="common">Bloodfluke planorb</name>
    <name type="synonym">Freshwater snail</name>
    <dbReference type="NCBI Taxonomy" id="6526"/>
    <lineage>
        <taxon>Eukaryota</taxon>
        <taxon>Metazoa</taxon>
        <taxon>Spiralia</taxon>
        <taxon>Lophotrochozoa</taxon>
        <taxon>Mollusca</taxon>
        <taxon>Gastropoda</taxon>
        <taxon>Heterobranchia</taxon>
        <taxon>Euthyneura</taxon>
        <taxon>Panpulmonata</taxon>
        <taxon>Hygrophila</taxon>
        <taxon>Lymnaeoidea</taxon>
        <taxon>Planorbidae</taxon>
        <taxon>Biomphalaria</taxon>
    </lineage>
</organism>
<name>A0A9W3AHH5_BIOGL</name>
<protein>
    <submittedName>
        <fullName evidence="3">Uncharacterized protein LOC129925873</fullName>
    </submittedName>
    <submittedName>
        <fullName evidence="4">Uncharacterized protein LOC129926480</fullName>
    </submittedName>
</protein>
<dbReference type="RefSeq" id="XP_055886727.1">
    <property type="nucleotide sequence ID" value="XM_056030752.1"/>
</dbReference>
<dbReference type="SUPFAM" id="SSF53098">
    <property type="entry name" value="Ribonuclease H-like"/>
    <property type="match status" value="1"/>
</dbReference>
<gene>
    <name evidence="4" type="primary">LOC129926480</name>
    <name evidence="3" type="synonym">LOC129925873</name>
</gene>
<dbReference type="PANTHER" id="PTHR37162:SF1">
    <property type="entry name" value="BED-TYPE DOMAIN-CONTAINING PROTEIN"/>
    <property type="match status" value="1"/>
</dbReference>
<evidence type="ECO:0000313" key="4">
    <source>
        <dbReference type="RefSeq" id="XP_055886727.1"/>
    </source>
</evidence>
<sequence>MSGSDGSVKIKIVNRESACIKQIDKNVKNKFKWVWMEEKDCMGDFLSSYIRKLEDPGVAWCIICKEKIKYGSAGKKVIKIHATSKKHQSTRSTLKSSSSLPALFQNRKNLEQAVTEPIQTIYGLAPNVLQAQCSTLCNEPATAVYVSMKDRVSHQEALLCSFIAEHSLPLSIAPHLVALAQELSRDSKALSQLSMDRKSTSYKLRDGLSSVFHKRLVADMKRYPFSLNLDEATSQGSKQRILNILVSFFNKEESVVHLYASIHLTTVNATTVYNAVMQQFTKDDIPVSNLVSCLTDSASYMTGCKQGFLTKLKTIAPKLLDIDNDVCHHVHNIVKLFCQHFDKFVENLLDDLHTDFNFGSDLNSFLEDISLSLGKKYYRPKERVPHRWLSVLDCSVDLVDNLEPLTVFYYAWLKAEDKMAYNSVIINILKNISKDSRKNIYSILSSLRCKTLTPAGKARKVRIYEKLFFSRPKLDQLLNLYLGVLPLFKSFILLFESKEPRIHLLFDEQIQLIKNFLICFVKPETVRDFDFSKVADFDLDKDVFLNYSLLYTGQSKVNVSEMFLNQLLVAYKDCAKYMLQKFALKNKTLRLLRAINPGTVGHSQNMKMLCQLAEKMPFFNCEEVAAVQEEIRQIQIDSSLQSKDFAKDRIDHWWAIYFKSHPDQYPLFFKMISGCLSIFSGPRVESSFSFMNSLITKKTNRMVCQTYEAFQKVRYFLQSKHTTSLKLFHREDVATTPVDKALIFHVQTAWTRYKTRLQAQQEEKKSKFSHLNVQKIVHSKTNVHALVENIKSKLKARALPKKRKPHNSTPTTSKKIRTK</sequence>
<dbReference type="Proteomes" id="UP001165740">
    <property type="component" value="Chromosome 1"/>
</dbReference>
<dbReference type="RefSeq" id="XP_055883205.1">
    <property type="nucleotide sequence ID" value="XM_056027230.1"/>
</dbReference>